<dbReference type="Gene3D" id="2.60.40.3010">
    <property type="match status" value="1"/>
</dbReference>
<proteinExistence type="predicted"/>
<evidence type="ECO:0008006" key="3">
    <source>
        <dbReference type="Google" id="ProtNLM"/>
    </source>
</evidence>
<evidence type="ECO:0000313" key="2">
    <source>
        <dbReference type="Proteomes" id="UP000317938"/>
    </source>
</evidence>
<dbReference type="PROSITE" id="PS51257">
    <property type="entry name" value="PROKAR_LIPOPROTEIN"/>
    <property type="match status" value="1"/>
</dbReference>
<sequence length="965" mass="108686">MNLIKSMLAASISLALLSGCESDFVDHPDEPINTAPVISVSDTAVVEKQAISISATVQDEGPVTYLWSQNAGLSVALENTNTGTVSFIAPSVSEDKKISLNLTVTDSEGLTSEKNVVVDIQQQLVKLSLEGIATDSPLIDAAIKAKIGSQEFTTTTNSDGYYSLELALDDDADMSQLVTIEAQGKEQQQAALLQSRLMSFASLKTKAGDDAVLTNDEDFSVNITNLTTAKSALLARENLFVDIKSEQDLKRLSNEISADELVKVATAIKVILDKSTSNELFALPEGVNNVLELALDNEKMTQYIKKVEQTPEFSQAQEEMLADEKVVQSTKTNNIKTFYYNRGNLSINQVIELDNDGTGRYLLQNYDGRFDWIYQNDVYTLNNPEGFYAYQTTADIEIDGETKRVRQEVTTYKAELKLIAATENGFLVKETEYKNVEYPDGELENYQLTNESILKVFTQNEQVDFTFAQTQNPIALPAPHIFVDQVSLGAITLMLNDDGTGAVSELGNTPITWRMIEDNNKQSLHITLSDYDNETILFRQLTSDGDIATFAAFSEFDGIKNASVGTGSIIDESETFNIATIPGIYSYNFDGKSLDEFWFELWPDGKAISMSVYDSNEDGQLSVAESRIYAGNWHLDDDILTITRNLNGRDDCYYVEQDPNCWLWNTRQWKLIEQIEDTIYVNNMHQFTYSQGEEPREKTFDNRKFNRATERPISSPLPDEILQQIGYQPPVSLTGLISPNNYLGKRLYFTDHDYKVEGELGYFHFDDNNSFQYYQDNNLSTGTYQIFSDNQLILRDGSSLMYGANYSLLIGSSNVVIATFEEHIWPHFTSENDAKEYMSIVADNKPVSNVEHLIGRDIYMVDRDQDDQWVVSYLKFDEDKITIYSDESFTTINTELDYSVDDTGMISFPDDQNTMYLSLVTDEFNIIITNDVGNSSKDFNYFLFDQQKAKDFVNNTNALRESAQR</sequence>
<gene>
    <name evidence="1" type="ORF">FQP85_06495</name>
</gene>
<organism evidence="1 2">
    <name type="scientific">Pseudoalteromonas neustonica</name>
    <dbReference type="NCBI Taxonomy" id="1840331"/>
    <lineage>
        <taxon>Bacteria</taxon>
        <taxon>Pseudomonadati</taxon>
        <taxon>Pseudomonadota</taxon>
        <taxon>Gammaproteobacteria</taxon>
        <taxon>Alteromonadales</taxon>
        <taxon>Pseudoalteromonadaceae</taxon>
        <taxon>Pseudoalteromonas</taxon>
    </lineage>
</organism>
<dbReference type="EMBL" id="VNFF01000005">
    <property type="protein sequence ID" value="TVU84618.1"/>
    <property type="molecule type" value="Genomic_DNA"/>
</dbReference>
<keyword evidence="2" id="KW-1185">Reference proteome</keyword>
<name>A0ABY3FHK0_9GAMM</name>
<accession>A0ABY3FHK0</accession>
<reference evidence="1 2" key="1">
    <citation type="submission" date="2019-07" db="EMBL/GenBank/DDBJ databases">
        <title>Diversity of Bacteria from Kongsfjorden, Arctic.</title>
        <authorList>
            <person name="Yu Y."/>
        </authorList>
    </citation>
    <scope>NUCLEOTIDE SEQUENCE [LARGE SCALE GENOMIC DNA]</scope>
    <source>
        <strain evidence="1 2">SM1927</strain>
    </source>
</reference>
<evidence type="ECO:0000313" key="1">
    <source>
        <dbReference type="EMBL" id="TVU84618.1"/>
    </source>
</evidence>
<protein>
    <recommendedName>
        <fullName evidence="3">Ig-like domain-containing protein</fullName>
    </recommendedName>
</protein>
<dbReference type="Proteomes" id="UP000317938">
    <property type="component" value="Unassembled WGS sequence"/>
</dbReference>
<dbReference type="RefSeq" id="WP_145235299.1">
    <property type="nucleotide sequence ID" value="NZ_VNFF01000005.1"/>
</dbReference>
<comment type="caution">
    <text evidence="1">The sequence shown here is derived from an EMBL/GenBank/DDBJ whole genome shotgun (WGS) entry which is preliminary data.</text>
</comment>